<feature type="domain" description="Lysozyme inhibitor LprI-like N-terminal" evidence="2">
    <location>
        <begin position="26"/>
        <end position="111"/>
    </location>
</feature>
<feature type="chain" id="PRO_5020439856" evidence="1">
    <location>
        <begin position="17"/>
        <end position="191"/>
    </location>
</feature>
<protein>
    <submittedName>
        <fullName evidence="3">DUF1311 domain-containing protein</fullName>
    </submittedName>
</protein>
<evidence type="ECO:0000259" key="2">
    <source>
        <dbReference type="Pfam" id="PF07007"/>
    </source>
</evidence>
<dbReference type="Proteomes" id="UP000295727">
    <property type="component" value="Chromosome 2"/>
</dbReference>
<evidence type="ECO:0000313" key="4">
    <source>
        <dbReference type="Proteomes" id="UP000295727"/>
    </source>
</evidence>
<name>A0A4P7D1C7_9BURK</name>
<dbReference type="RefSeq" id="WP_134754113.1">
    <property type="nucleotide sequence ID" value="NZ_CP038149.1"/>
</dbReference>
<dbReference type="InterPro" id="IPR009739">
    <property type="entry name" value="LprI-like_N"/>
</dbReference>
<keyword evidence="4" id="KW-1185">Reference proteome</keyword>
<dbReference type="Gene3D" id="1.20.1270.180">
    <property type="match status" value="1"/>
</dbReference>
<proteinExistence type="predicted"/>
<dbReference type="PANTHER" id="PTHR39176">
    <property type="entry name" value="PERIPLASMIC PROTEIN-RELATED"/>
    <property type="match status" value="1"/>
</dbReference>
<dbReference type="AlphaFoldDB" id="A0A4P7D1C7"/>
<gene>
    <name evidence="3" type="ORF">E1956_25800</name>
</gene>
<dbReference type="PANTHER" id="PTHR39176:SF1">
    <property type="entry name" value="PERIPLASMIC PROTEIN"/>
    <property type="match status" value="1"/>
</dbReference>
<dbReference type="OrthoDB" id="7340239at2"/>
<dbReference type="EMBL" id="CP038149">
    <property type="protein sequence ID" value="QBR00455.1"/>
    <property type="molecule type" value="Genomic_DNA"/>
</dbReference>
<evidence type="ECO:0000256" key="1">
    <source>
        <dbReference type="SAM" id="SignalP"/>
    </source>
</evidence>
<evidence type="ECO:0000313" key="3">
    <source>
        <dbReference type="EMBL" id="QBR00455.1"/>
    </source>
</evidence>
<keyword evidence="1" id="KW-0732">Signal</keyword>
<reference evidence="3 4" key="1">
    <citation type="submission" date="2019-03" db="EMBL/GenBank/DDBJ databases">
        <title>Paraburkholderia sp. 7MH5, isolated from subtropical forest soil.</title>
        <authorList>
            <person name="Gao Z.-H."/>
            <person name="Qiu L.-H."/>
        </authorList>
    </citation>
    <scope>NUCLEOTIDE SEQUENCE [LARGE SCALE GENOMIC DNA]</scope>
    <source>
        <strain evidence="3 4">7MH5</strain>
    </source>
</reference>
<organism evidence="3 4">
    <name type="scientific">Paraburkholderia pallida</name>
    <dbReference type="NCBI Taxonomy" id="2547399"/>
    <lineage>
        <taxon>Bacteria</taxon>
        <taxon>Pseudomonadati</taxon>
        <taxon>Pseudomonadota</taxon>
        <taxon>Betaproteobacteria</taxon>
        <taxon>Burkholderiales</taxon>
        <taxon>Burkholderiaceae</taxon>
        <taxon>Paraburkholderia</taxon>
    </lineage>
</organism>
<dbReference type="Pfam" id="PF07007">
    <property type="entry name" value="LprI"/>
    <property type="match status" value="1"/>
</dbReference>
<feature type="signal peptide" evidence="1">
    <location>
        <begin position="1"/>
        <end position="16"/>
    </location>
</feature>
<dbReference type="KEGG" id="ppai:E1956_25800"/>
<accession>A0A4P7D1C7</accession>
<sequence>MMKIFVFLAIFFASHAALSKAVCGGQTNYEIEHCARSNYESADKDLNQNYNNILSKMPARDKQDLVVTQRLWVVYKEEYCQSAYDAASPGEEAAIDKLTCLTSVTEARTKEIRYLDSSVGMDDFRRSLAIMANLYEHGDTGKVISRLVSQNSDGNDLNWMKYVDLNCRMTASKLSEEHNACVARLNFYRNW</sequence>